<dbReference type="InterPro" id="IPR002035">
    <property type="entry name" value="VWF_A"/>
</dbReference>
<dbReference type="Gene3D" id="3.40.50.410">
    <property type="entry name" value="von Willebrand factor, type A domain"/>
    <property type="match status" value="1"/>
</dbReference>
<proteinExistence type="predicted"/>
<feature type="compositionally biased region" description="Polar residues" evidence="3">
    <location>
        <begin position="123"/>
        <end position="133"/>
    </location>
</feature>
<dbReference type="SMART" id="SM00327">
    <property type="entry name" value="VWA"/>
    <property type="match status" value="1"/>
</dbReference>
<dbReference type="SUPFAM" id="SSF82895">
    <property type="entry name" value="TSP-1 type 1 repeat"/>
    <property type="match status" value="1"/>
</dbReference>
<dbReference type="Pfam" id="PF00092">
    <property type="entry name" value="VWA"/>
    <property type="match status" value="1"/>
</dbReference>
<dbReference type="PANTHER" id="PTHR22588">
    <property type="entry name" value="VWFA DOMAIN-CONTAINING PROTEIN"/>
    <property type="match status" value="1"/>
</dbReference>
<dbReference type="EMBL" id="LK022888">
    <property type="protein sequence ID" value="VTZ69151.1"/>
    <property type="molecule type" value="Genomic_DNA"/>
</dbReference>
<feature type="compositionally biased region" description="Polar residues" evidence="3">
    <location>
        <begin position="930"/>
        <end position="946"/>
    </location>
</feature>
<dbReference type="Proteomes" id="UP000071118">
    <property type="component" value="Chromosome 11"/>
</dbReference>
<dbReference type="SMART" id="SM00209">
    <property type="entry name" value="TSP1"/>
    <property type="match status" value="1"/>
</dbReference>
<feature type="region of interest" description="Disordered" evidence="3">
    <location>
        <begin position="586"/>
        <end position="620"/>
    </location>
</feature>
<dbReference type="PROSITE" id="PS50234">
    <property type="entry name" value="VWFA"/>
    <property type="match status" value="1"/>
</dbReference>
<evidence type="ECO:0000313" key="7">
    <source>
        <dbReference type="EMBL" id="VTZ69151.1"/>
    </source>
</evidence>
<accession>A0A4V0K8P2</accession>
<feature type="region of interest" description="Disordered" evidence="3">
    <location>
        <begin position="851"/>
        <end position="875"/>
    </location>
</feature>
<keyword evidence="4" id="KW-0812">Transmembrane</keyword>
<protein>
    <submittedName>
        <fullName evidence="7">TRAP-like protein, putative</fullName>
    </submittedName>
</protein>
<feature type="transmembrane region" description="Helical" evidence="4">
    <location>
        <begin position="1141"/>
        <end position="1162"/>
    </location>
</feature>
<dbReference type="GeneID" id="3496936"/>
<feature type="domain" description="VWFA" evidence="6">
    <location>
        <begin position="366"/>
        <end position="557"/>
    </location>
</feature>
<evidence type="ECO:0000256" key="4">
    <source>
        <dbReference type="SAM" id="Phobius"/>
    </source>
</evidence>
<keyword evidence="4" id="KW-1133">Transmembrane helix</keyword>
<dbReference type="RefSeq" id="XP_016653965.1">
    <property type="nucleotide sequence ID" value="XM_016798576.1"/>
</dbReference>
<keyword evidence="2" id="KW-1003">Cell membrane</keyword>
<gene>
    <name evidence="7" type="ORF">PCHAS_1115600</name>
</gene>
<evidence type="ECO:0000313" key="8">
    <source>
        <dbReference type="Proteomes" id="UP000071118"/>
    </source>
</evidence>
<evidence type="ECO:0000256" key="3">
    <source>
        <dbReference type="SAM" id="MobiDB-lite"/>
    </source>
</evidence>
<feature type="chain" id="PRO_5020276411" evidence="5">
    <location>
        <begin position="23"/>
        <end position="1205"/>
    </location>
</feature>
<keyword evidence="8" id="KW-1185">Reference proteome</keyword>
<dbReference type="AlphaFoldDB" id="A0A4V0K8P2"/>
<evidence type="ECO:0000259" key="6">
    <source>
        <dbReference type="PROSITE" id="PS50234"/>
    </source>
</evidence>
<keyword evidence="4" id="KW-0472">Membrane</keyword>
<dbReference type="PANTHER" id="PTHR22588:SF3">
    <property type="entry name" value="VWFA DOMAIN-CONTAINING PROTEIN"/>
    <property type="match status" value="1"/>
</dbReference>
<comment type="subcellular location">
    <subcellularLocation>
        <location evidence="1">Cell membrane</location>
    </subcellularLocation>
</comment>
<evidence type="ECO:0000256" key="2">
    <source>
        <dbReference type="ARBA" id="ARBA00022475"/>
    </source>
</evidence>
<evidence type="ECO:0000256" key="5">
    <source>
        <dbReference type="SAM" id="SignalP"/>
    </source>
</evidence>
<dbReference type="Pfam" id="PF00090">
    <property type="entry name" value="TSP_1"/>
    <property type="match status" value="1"/>
</dbReference>
<name>A0A4V0K8P2_PLACU</name>
<dbReference type="Gene3D" id="2.20.100.10">
    <property type="entry name" value="Thrombospondin type-1 (TSP1) repeat"/>
    <property type="match status" value="1"/>
</dbReference>
<feature type="region of interest" description="Disordered" evidence="3">
    <location>
        <begin position="112"/>
        <end position="142"/>
    </location>
</feature>
<evidence type="ECO:0000256" key="1">
    <source>
        <dbReference type="ARBA" id="ARBA00004236"/>
    </source>
</evidence>
<feature type="region of interest" description="Disordered" evidence="3">
    <location>
        <begin position="1025"/>
        <end position="1056"/>
    </location>
</feature>
<dbReference type="InterPro" id="IPR036383">
    <property type="entry name" value="TSP1_rpt_sf"/>
</dbReference>
<dbReference type="InterPro" id="IPR052229">
    <property type="entry name" value="Collagen-VI/PIF"/>
</dbReference>
<feature type="signal peptide" evidence="5">
    <location>
        <begin position="1"/>
        <end position="22"/>
    </location>
</feature>
<dbReference type="InterPro" id="IPR000884">
    <property type="entry name" value="TSP1_rpt"/>
</dbReference>
<sequence>MKYTSWRTIYCIIYFLLAYSFCENKSLIDDVTRRGDLDLVILLDIGNDKIGNTNNLGSVSSNTKRFKGILNNIVELSSKLLSEDTNRNVKISFITYDSLYVQTKGTLTNNARNGVLGNREDASVQNGSIQNESAPKELAQDDGTLSTNASITSKEPTIKLEQFIKAVLKTKIDETNDSVVESNHLKALNYVGLKHYYNSNENTTKLIIMFINTDGNTFDEETDLDIINNLFDKKNITLNIVTKIQYLSYCHYINSLGPNTNELLRCIIKNSYYNKHMLSNSLVKIYKDIPVDAVCSDWDDWSACTTTCDVGVTYRRRTTITNIKNPINGLYKRKGKNCSQKKNYIINECFYKSCDNSLDVCDQEMDISLLVDDSSIIYSQSIWLKYFITPIRKMVSQFNMNNNLINISISSFSNKVYNWFDFTSPLASNRNKLLTFLTSWRYNLGGPTKDIIGALNFINNNNILNSNINRQNVKKVLIIINTGDIHDNNYNEIIQKISNNYNLDIYSICLKNKNTQNCSALSIDSNYILGNQKKKFFYSFEDMGGFNENLSLIQKNICSNSSHIKDPIHKEEDELETVQDPVVEEDELETAQDQAVEEDELETVQDPGVEEDELETAQDPVVEEDELEAVQDQAVESDELETAPDTVVEEDELETAQDPVVEEDELEAVQDQAVESDELETAPDTVAKKDKLKTAPDTIKWKAKPRHTPFKRNRMNKRLIKNKVILKSVNNLDKIGKDNDIDEIGDDSLGSPLKKYKSDSFINSAGKNDNKKKPMHSFIKKLLKIFHRQKKRYSIKKINLKDKNKLDTFIQNLQHDLNNNNDESSPKMFEQIEGDFNNLLADILHKSINNPNADLNEEREESTSSTYNINDQPSLNDEIESSYSNLFDSIDTEPYWKSEINLKNYFHSTDNDDLDKVKKSENLVLPSLANPINNSTGNGTNAGRSSEISDEDKEKPVTSDILESEECEQKDNINILPCPPKLVFGVKKNPKYISKYDIIKKFRSNGNMKIDSISFDLDKGTQVEQAENDENDGGGKNGEDKQVIGYEQNNPKEGNKNYEQKMDEKIESLEDIVKTNNNFIENEKQERILYELTSKGEDWKDKHLEWDIDMNKVWRNNKGIESYIEHDHDDKNNQKTNHGYVYKYAASFFITIVLLLAISAYYTSYKQTQITPISIPEEFIVREPPKTEDYEDQTIAINYNNSAWQ</sequence>
<organism evidence="7 8">
    <name type="scientific">Plasmodium chabaudi chabaudi</name>
    <dbReference type="NCBI Taxonomy" id="31271"/>
    <lineage>
        <taxon>Eukaryota</taxon>
        <taxon>Sar</taxon>
        <taxon>Alveolata</taxon>
        <taxon>Apicomplexa</taxon>
        <taxon>Aconoidasida</taxon>
        <taxon>Haemosporida</taxon>
        <taxon>Plasmodiidae</taxon>
        <taxon>Plasmodium</taxon>
        <taxon>Plasmodium (Vinckeia)</taxon>
    </lineage>
</organism>
<dbReference type="VEuPathDB" id="PlasmoDB:PCHAS_1115600"/>
<dbReference type="GO" id="GO:0005886">
    <property type="term" value="C:plasma membrane"/>
    <property type="evidence" value="ECO:0007669"/>
    <property type="project" value="UniProtKB-SubCell"/>
</dbReference>
<dbReference type="OrthoDB" id="372508at2759"/>
<feature type="compositionally biased region" description="Polar residues" evidence="3">
    <location>
        <begin position="863"/>
        <end position="875"/>
    </location>
</feature>
<feature type="region of interest" description="Disordered" evidence="3">
    <location>
        <begin position="928"/>
        <end position="959"/>
    </location>
</feature>
<reference evidence="7 8" key="1">
    <citation type="journal article" date="2014" name="BMC Biol.">
        <title>A comprehensive evaluation of rodent malaria parasite genomes and gene expression.</title>
        <authorList>
            <person name="Otto T.D."/>
            <person name="Bohme U."/>
            <person name="Jackson A.P."/>
            <person name="Hunt M."/>
            <person name="Franke-Fayard B."/>
            <person name="Hoeijmakers W.A."/>
            <person name="Religa A.A."/>
            <person name="Robertson L."/>
            <person name="Sanders M."/>
            <person name="Ogun S.A."/>
            <person name="Cunningham D."/>
            <person name="Erhart A."/>
            <person name="Billker O."/>
            <person name="Khan S.M."/>
            <person name="Stunnenberg H.G."/>
            <person name="Langhorne J."/>
            <person name="Holder A.A."/>
            <person name="Waters A.P."/>
            <person name="Newbold C.I."/>
            <person name="Pain A."/>
            <person name="Berriman M."/>
            <person name="Janse C.J."/>
        </authorList>
    </citation>
    <scope>NUCLEOTIDE SEQUENCE [LARGE SCALE GENOMIC DNA]</scope>
    <source>
        <strain evidence="7 8">AS</strain>
    </source>
</reference>
<dbReference type="KEGG" id="pcb:PCHAS_1115600"/>
<dbReference type="InterPro" id="IPR036465">
    <property type="entry name" value="vWFA_dom_sf"/>
</dbReference>
<keyword evidence="5" id="KW-0732">Signal</keyword>
<dbReference type="PROSITE" id="PS50092">
    <property type="entry name" value="TSP1"/>
    <property type="match status" value="1"/>
</dbReference>
<dbReference type="SUPFAM" id="SSF53300">
    <property type="entry name" value="vWA-like"/>
    <property type="match status" value="2"/>
</dbReference>